<dbReference type="RefSeq" id="WP_229639486.1">
    <property type="nucleotide sequence ID" value="NZ_JADWDC010000009.1"/>
</dbReference>
<comment type="caution">
    <text evidence="1">The sequence shown here is derived from an EMBL/GenBank/DDBJ whole genome shotgun (WGS) entry which is preliminary data.</text>
</comment>
<proteinExistence type="predicted"/>
<sequence length="503" mass="56684">MVLVLGTSGAIHSNKINSREAINRYHSTIIKAKLSPTIRSLSPNFVCSNVNAVRVKSWDDRNYWSAVNQLNPAIIRIPGGEGSSYWDWRKGGIIDNLGDLPGSVSEFLDNQRDRSYNASKLEDLQPGFQENNKIPLFVLNMLSDDLPSQLAMLKQARDLGMPVKYIELGNEFYFPLENYLAVFPKPKDYTKTANLWLGAIKKEFPTAEIAVLGVAQTNKRKSSRIYQWNKEVVTNSLPFADAITIHTYPRNGLVNREFDTQKYPYFKDADVRFILGEPFRNWQKISQIIDRFPDNKKIWVTEYNLMEDIRATSGEKQQRIAGSWIHGIYTLSMSLLFLEDDRIDLACNHMLIGSSQFSTILANEGSFIDPSHKDIKSQPLTLSANGKTHKLLGNAMSGMTQARKINFDRQDNLMGNNGISYPALYGWKFSDQDQSGTALLLNLSSRPIKLEITSLFTGAINYQTISGSPTDLVTKPGILEQKTGKMENNIVLPAYSVTKMSNN</sequence>
<organism evidence="1 2">
    <name type="scientific">Waterburya agarophytonicola KI4</name>
    <dbReference type="NCBI Taxonomy" id="2874699"/>
    <lineage>
        <taxon>Bacteria</taxon>
        <taxon>Bacillati</taxon>
        <taxon>Cyanobacteriota</taxon>
        <taxon>Cyanophyceae</taxon>
        <taxon>Pleurocapsales</taxon>
        <taxon>Hyellaceae</taxon>
        <taxon>Waterburya</taxon>
        <taxon>Waterburya agarophytonicola</taxon>
    </lineage>
</organism>
<dbReference type="Gene3D" id="3.20.20.80">
    <property type="entry name" value="Glycosidases"/>
    <property type="match status" value="1"/>
</dbReference>
<evidence type="ECO:0000313" key="2">
    <source>
        <dbReference type="Proteomes" id="UP000729733"/>
    </source>
</evidence>
<protein>
    <submittedName>
        <fullName evidence="1">Uncharacterized protein</fullName>
    </submittedName>
</protein>
<dbReference type="EMBL" id="JADWDC010000009">
    <property type="protein sequence ID" value="MCC0176448.1"/>
    <property type="molecule type" value="Genomic_DNA"/>
</dbReference>
<evidence type="ECO:0000313" key="1">
    <source>
        <dbReference type="EMBL" id="MCC0176448.1"/>
    </source>
</evidence>
<dbReference type="InterPro" id="IPR017853">
    <property type="entry name" value="GH"/>
</dbReference>
<dbReference type="AlphaFoldDB" id="A0A964BN40"/>
<name>A0A964BN40_9CYAN</name>
<keyword evidence="2" id="KW-1185">Reference proteome</keyword>
<reference evidence="1" key="1">
    <citation type="journal article" date="2021" name="Antonie Van Leeuwenhoek">
        <title>Draft genome and description of Waterburya agarophytonicola gen. nov. sp. nov. (Pleurocapsales, Cyanobacteria): a seaweed symbiont.</title>
        <authorList>
            <person name="Bonthond G."/>
            <person name="Shalygin S."/>
            <person name="Bayer T."/>
            <person name="Weinberger F."/>
        </authorList>
    </citation>
    <scope>NUCLEOTIDE SEQUENCE</scope>
    <source>
        <strain evidence="1">KI4</strain>
    </source>
</reference>
<accession>A0A964BN40</accession>
<dbReference type="SUPFAM" id="SSF51445">
    <property type="entry name" value="(Trans)glycosidases"/>
    <property type="match status" value="1"/>
</dbReference>
<gene>
    <name evidence="1" type="ORF">I4641_05580</name>
</gene>
<dbReference type="Proteomes" id="UP000729733">
    <property type="component" value="Unassembled WGS sequence"/>
</dbReference>